<name>A0A1I7AP32_9HYPH</name>
<dbReference type="SMART" id="SM00245">
    <property type="entry name" value="TSPc"/>
    <property type="match status" value="1"/>
</dbReference>
<dbReference type="InterPro" id="IPR029045">
    <property type="entry name" value="ClpP/crotonase-like_dom_sf"/>
</dbReference>
<dbReference type="GO" id="GO:0007165">
    <property type="term" value="P:signal transduction"/>
    <property type="evidence" value="ECO:0007669"/>
    <property type="project" value="TreeGrafter"/>
</dbReference>
<dbReference type="EMBL" id="FPBD01000003">
    <property type="protein sequence ID" value="SFT76687.1"/>
    <property type="molecule type" value="Genomic_DNA"/>
</dbReference>
<keyword evidence="3" id="KW-1185">Reference proteome</keyword>
<dbReference type="SUPFAM" id="SSF52096">
    <property type="entry name" value="ClpP/crotonase"/>
    <property type="match status" value="1"/>
</dbReference>
<dbReference type="GO" id="GO:0030288">
    <property type="term" value="C:outer membrane-bounded periplasmic space"/>
    <property type="evidence" value="ECO:0007669"/>
    <property type="project" value="TreeGrafter"/>
</dbReference>
<sequence length="442" mass="48713">MEHASADCAEPPMLSEALKELDDPAAPISHALKHYAASRIYQAIESCFAHWENIPDLCNADLYFDYLNALEEAQDRRDFLLATQGYLARLQNAHTLFIDHTLQKNASFGFWARPLPASAAVPHNQVWTVCSSTRPDLHHGEVIKEVNALPADEFFSHYTKFVSASKPEAATYNLLRGYSFLFPDQLDLTLADGRKLLISRKGATNPSLHQNKAELDTTGQHPRLIVGSFAKPEFEEQAFTLLSQLDNRSPLILDLRGNGGGDTPMRLMKKLCLESIPIWQERTPQFTALEKAQQGLAAFQNGKLSAHHKQPNAQTTTMQQLTNGETIPVDPEPFRGQLIVLIDVGSCSATEDLLIPLKHSGRATIIGEASAGSTGQPYFEAPLPHTQLMVSTKRTAFPDGTQFEGIGIQPDHPVMPTTEDIQQGKDPALALAQQLLAKTVHT</sequence>
<dbReference type="InterPro" id="IPR005151">
    <property type="entry name" value="Tail-specific_protease"/>
</dbReference>
<keyword evidence="2" id="KW-0645">Protease</keyword>
<evidence type="ECO:0000313" key="3">
    <source>
        <dbReference type="Proteomes" id="UP000183371"/>
    </source>
</evidence>
<accession>A0A1I7AP32</accession>
<dbReference type="Gene3D" id="3.90.226.10">
    <property type="entry name" value="2-enoyl-CoA Hydratase, Chain A, domain 1"/>
    <property type="match status" value="1"/>
</dbReference>
<protein>
    <submittedName>
        <fullName evidence="2">Carboxyl-terminal processing protease</fullName>
    </submittedName>
</protein>
<dbReference type="AlphaFoldDB" id="A0A1I7AP32"/>
<evidence type="ECO:0000313" key="2">
    <source>
        <dbReference type="EMBL" id="SFT76687.1"/>
    </source>
</evidence>
<keyword evidence="2" id="KW-0378">Hydrolase</keyword>
<dbReference type="Proteomes" id="UP000183371">
    <property type="component" value="Unassembled WGS sequence"/>
</dbReference>
<evidence type="ECO:0000259" key="1">
    <source>
        <dbReference type="SMART" id="SM00245"/>
    </source>
</evidence>
<gene>
    <name evidence="2" type="ORF">SAMN05444141_103246</name>
</gene>
<dbReference type="PANTHER" id="PTHR32060">
    <property type="entry name" value="TAIL-SPECIFIC PROTEASE"/>
    <property type="match status" value="1"/>
</dbReference>
<proteinExistence type="predicted"/>
<feature type="domain" description="Tail specific protease" evidence="1">
    <location>
        <begin position="234"/>
        <end position="415"/>
    </location>
</feature>
<organism evidence="2 3">
    <name type="scientific">Pseudovibrio denitrificans</name>
    <dbReference type="NCBI Taxonomy" id="258256"/>
    <lineage>
        <taxon>Bacteria</taxon>
        <taxon>Pseudomonadati</taxon>
        <taxon>Pseudomonadota</taxon>
        <taxon>Alphaproteobacteria</taxon>
        <taxon>Hyphomicrobiales</taxon>
        <taxon>Stappiaceae</taxon>
        <taxon>Pseudovibrio</taxon>
    </lineage>
</organism>
<reference evidence="3" key="1">
    <citation type="submission" date="2016-10" db="EMBL/GenBank/DDBJ databases">
        <authorList>
            <person name="Varghese N."/>
            <person name="Submissions S."/>
        </authorList>
    </citation>
    <scope>NUCLEOTIDE SEQUENCE [LARGE SCALE GENOMIC DNA]</scope>
    <source>
        <strain evidence="3">DSM 17465</strain>
    </source>
</reference>
<dbReference type="Pfam" id="PF03572">
    <property type="entry name" value="Peptidase_S41"/>
    <property type="match status" value="1"/>
</dbReference>
<dbReference type="RefSeq" id="WP_054785145.1">
    <property type="nucleotide sequence ID" value="NZ_FPBD01000003.1"/>
</dbReference>
<dbReference type="GO" id="GO:0004175">
    <property type="term" value="F:endopeptidase activity"/>
    <property type="evidence" value="ECO:0007669"/>
    <property type="project" value="TreeGrafter"/>
</dbReference>
<dbReference type="PANTHER" id="PTHR32060:SF30">
    <property type="entry name" value="CARBOXY-TERMINAL PROCESSING PROTEASE CTPA"/>
    <property type="match status" value="1"/>
</dbReference>
<dbReference type="GO" id="GO:0008236">
    <property type="term" value="F:serine-type peptidase activity"/>
    <property type="evidence" value="ECO:0007669"/>
    <property type="project" value="InterPro"/>
</dbReference>
<dbReference type="GO" id="GO:0006508">
    <property type="term" value="P:proteolysis"/>
    <property type="evidence" value="ECO:0007669"/>
    <property type="project" value="UniProtKB-KW"/>
</dbReference>